<feature type="compositionally biased region" description="Basic residues" evidence="1">
    <location>
        <begin position="175"/>
        <end position="185"/>
    </location>
</feature>
<dbReference type="Pfam" id="PF07530">
    <property type="entry name" value="PRE_C2HC"/>
    <property type="match status" value="1"/>
</dbReference>
<reference evidence="4" key="1">
    <citation type="submission" date="2020-07" db="EMBL/GenBank/DDBJ databases">
        <title>Multicomponent nature underlies the extraordinary mechanical properties of spider dragline silk.</title>
        <authorList>
            <person name="Kono N."/>
            <person name="Nakamura H."/>
            <person name="Mori M."/>
            <person name="Yoshida Y."/>
            <person name="Ohtoshi R."/>
            <person name="Malay A.D."/>
            <person name="Moran D.A.P."/>
            <person name="Tomita M."/>
            <person name="Numata K."/>
            <person name="Arakawa K."/>
        </authorList>
    </citation>
    <scope>NUCLEOTIDE SEQUENCE</scope>
</reference>
<feature type="domain" description="Pre-C2HC" evidence="3">
    <location>
        <begin position="7"/>
        <end position="75"/>
    </location>
</feature>
<evidence type="ECO:0000259" key="2">
    <source>
        <dbReference type="SMART" id="SM00343"/>
    </source>
</evidence>
<feature type="domain" description="CCHC-type" evidence="2">
    <location>
        <begin position="76"/>
        <end position="92"/>
    </location>
</feature>
<dbReference type="GO" id="GO:0008270">
    <property type="term" value="F:zinc ion binding"/>
    <property type="evidence" value="ECO:0007669"/>
    <property type="project" value="InterPro"/>
</dbReference>
<dbReference type="EMBL" id="BMAO01000051">
    <property type="protein sequence ID" value="GFQ63992.1"/>
    <property type="molecule type" value="Genomic_DNA"/>
</dbReference>
<accession>A0A8X6GZ89</accession>
<organism evidence="4 5">
    <name type="scientific">Trichonephila clavata</name>
    <name type="common">Joro spider</name>
    <name type="synonym">Nephila clavata</name>
    <dbReference type="NCBI Taxonomy" id="2740835"/>
    <lineage>
        <taxon>Eukaryota</taxon>
        <taxon>Metazoa</taxon>
        <taxon>Ecdysozoa</taxon>
        <taxon>Arthropoda</taxon>
        <taxon>Chelicerata</taxon>
        <taxon>Arachnida</taxon>
        <taxon>Araneae</taxon>
        <taxon>Araneomorphae</taxon>
        <taxon>Entelegynae</taxon>
        <taxon>Araneoidea</taxon>
        <taxon>Nephilidae</taxon>
        <taxon>Trichonephila</taxon>
    </lineage>
</organism>
<evidence type="ECO:0000256" key="1">
    <source>
        <dbReference type="SAM" id="MobiDB-lite"/>
    </source>
</evidence>
<keyword evidence="5" id="KW-1185">Reference proteome</keyword>
<dbReference type="OrthoDB" id="8123891at2759"/>
<proteinExistence type="predicted"/>
<dbReference type="GO" id="GO:0003676">
    <property type="term" value="F:nucleic acid binding"/>
    <property type="evidence" value="ECO:0007669"/>
    <property type="project" value="InterPro"/>
</dbReference>
<dbReference type="SMART" id="SM00343">
    <property type="entry name" value="ZnF_C2HC"/>
    <property type="match status" value="2"/>
</dbReference>
<feature type="region of interest" description="Disordered" evidence="1">
    <location>
        <begin position="133"/>
        <end position="185"/>
    </location>
</feature>
<name>A0A8X6GZ89_TRICU</name>
<evidence type="ECO:0000259" key="3">
    <source>
        <dbReference type="SMART" id="SM00596"/>
    </source>
</evidence>
<dbReference type="SMART" id="SM00596">
    <property type="entry name" value="PRE_C2HC"/>
    <property type="match status" value="1"/>
</dbReference>
<dbReference type="Proteomes" id="UP000887116">
    <property type="component" value="Unassembled WGS sequence"/>
</dbReference>
<evidence type="ECO:0000313" key="5">
    <source>
        <dbReference type="Proteomes" id="UP000887116"/>
    </source>
</evidence>
<dbReference type="PANTHER" id="PTHR33273">
    <property type="entry name" value="DOMAIN-CONTAINING PROTEIN, PUTATIVE-RELATED"/>
    <property type="match status" value="1"/>
</dbReference>
<dbReference type="AlphaFoldDB" id="A0A8X6GZ89"/>
<feature type="domain" description="CCHC-type" evidence="2">
    <location>
        <begin position="95"/>
        <end position="110"/>
    </location>
</feature>
<sequence length="185" mass="20872">MPSDTSPQDIIDDLYQMGITVSECHAMNNRKTGAPMPLFLLTLPRSEDNRNVYNITELCYLKIIVEPLRPKTGPAQCFRCQGFFHSSKFCTRNPKCVKCGKPHLTRECTKSKDTAATCGNCQGDHPANYIGCPPNPLNKPPPAPKVEKREHAKEKRCKSPLKPTQEPPFRPSLPRLKHSQRLPHQ</sequence>
<dbReference type="PANTHER" id="PTHR33273:SF2">
    <property type="entry name" value="ENDONUCLEASE_EXONUCLEASE_PHOSPHATASE DOMAIN-CONTAINING PROTEIN"/>
    <property type="match status" value="1"/>
</dbReference>
<protein>
    <submittedName>
        <fullName evidence="4">Nucleic-acid-binding protein from transposon X-element</fullName>
    </submittedName>
</protein>
<feature type="compositionally biased region" description="Pro residues" evidence="1">
    <location>
        <begin position="133"/>
        <end position="144"/>
    </location>
</feature>
<gene>
    <name evidence="4" type="primary">ORF1_100</name>
    <name evidence="4" type="ORF">TNCT_201571</name>
</gene>
<dbReference type="InterPro" id="IPR001878">
    <property type="entry name" value="Znf_CCHC"/>
</dbReference>
<evidence type="ECO:0000313" key="4">
    <source>
        <dbReference type="EMBL" id="GFQ63992.1"/>
    </source>
</evidence>
<comment type="caution">
    <text evidence="4">The sequence shown here is derived from an EMBL/GenBank/DDBJ whole genome shotgun (WGS) entry which is preliminary data.</text>
</comment>
<dbReference type="InterPro" id="IPR006579">
    <property type="entry name" value="Pre_C2HC_dom"/>
</dbReference>